<evidence type="ECO:0000313" key="1">
    <source>
        <dbReference type="EMBL" id="CAG8738062.1"/>
    </source>
</evidence>
<evidence type="ECO:0000313" key="2">
    <source>
        <dbReference type="Proteomes" id="UP000789920"/>
    </source>
</evidence>
<protein>
    <submittedName>
        <fullName evidence="1">18465_t:CDS:1</fullName>
    </submittedName>
</protein>
<name>A0ACA9Q820_9GLOM</name>
<comment type="caution">
    <text evidence="1">The sequence shown here is derived from an EMBL/GenBank/DDBJ whole genome shotgun (WGS) entry which is preliminary data.</text>
</comment>
<dbReference type="EMBL" id="CAJVQC010027937">
    <property type="protein sequence ID" value="CAG8738062.1"/>
    <property type="molecule type" value="Genomic_DNA"/>
</dbReference>
<organism evidence="1 2">
    <name type="scientific">Racocetra persica</name>
    <dbReference type="NCBI Taxonomy" id="160502"/>
    <lineage>
        <taxon>Eukaryota</taxon>
        <taxon>Fungi</taxon>
        <taxon>Fungi incertae sedis</taxon>
        <taxon>Mucoromycota</taxon>
        <taxon>Glomeromycotina</taxon>
        <taxon>Glomeromycetes</taxon>
        <taxon>Diversisporales</taxon>
        <taxon>Gigasporaceae</taxon>
        <taxon>Racocetra</taxon>
    </lineage>
</organism>
<reference evidence="1" key="1">
    <citation type="submission" date="2021-06" db="EMBL/GenBank/DDBJ databases">
        <authorList>
            <person name="Kallberg Y."/>
            <person name="Tangrot J."/>
            <person name="Rosling A."/>
        </authorList>
    </citation>
    <scope>NUCLEOTIDE SEQUENCE</scope>
    <source>
        <strain evidence="1">MA461A</strain>
    </source>
</reference>
<gene>
    <name evidence="1" type="ORF">RPERSI_LOCUS12864</name>
</gene>
<dbReference type="Proteomes" id="UP000789920">
    <property type="component" value="Unassembled WGS sequence"/>
</dbReference>
<keyword evidence="2" id="KW-1185">Reference proteome</keyword>
<sequence length="52" mass="6040">TKALIIENYPQIKTLNVRKNLLINLEFIKDLVDLEELEIDGSAELIKILEPY</sequence>
<feature type="non-terminal residue" evidence="1">
    <location>
        <position position="1"/>
    </location>
</feature>
<accession>A0ACA9Q820</accession>
<proteinExistence type="predicted"/>